<dbReference type="Proteomes" id="UP000001055">
    <property type="component" value="Unassembled WGS sequence"/>
</dbReference>
<reference evidence="2" key="1">
    <citation type="journal article" date="2007" name="Plant Cell">
        <title>Dothideomycete-plant interactions illuminated by genome sequencing and EST analysis of the wheat pathogen Stagonospora nodorum.</title>
        <authorList>
            <person name="Hane J.K."/>
            <person name="Lowe R.G."/>
            <person name="Solomon P.S."/>
            <person name="Tan K.C."/>
            <person name="Schoch C.L."/>
            <person name="Spatafora J.W."/>
            <person name="Crous P.W."/>
            <person name="Kodira C."/>
            <person name="Birren B.W."/>
            <person name="Galagan J.E."/>
            <person name="Torriani S.F."/>
            <person name="McDonald B.A."/>
            <person name="Oliver R.P."/>
        </authorList>
    </citation>
    <scope>NUCLEOTIDE SEQUENCE [LARGE SCALE GENOMIC DNA]</scope>
    <source>
        <strain evidence="2">SN15 / ATCC MYA-4574 / FGSC 10173</strain>
    </source>
</reference>
<sequence>MAERSHLTINLDYQRLFEGPCRTPVRAVTVCDNINLLISAIPHSSFIAHNMRVLCRYALTFDLRSSTRAVPWFEQFLRDG</sequence>
<organism evidence="1 2">
    <name type="scientific">Phaeosphaeria nodorum (strain SN15 / ATCC MYA-4574 / FGSC 10173)</name>
    <name type="common">Glume blotch fungus</name>
    <name type="synonym">Parastagonospora nodorum</name>
    <dbReference type="NCBI Taxonomy" id="321614"/>
    <lineage>
        <taxon>Eukaryota</taxon>
        <taxon>Fungi</taxon>
        <taxon>Dikarya</taxon>
        <taxon>Ascomycota</taxon>
        <taxon>Pezizomycotina</taxon>
        <taxon>Dothideomycetes</taxon>
        <taxon>Pleosporomycetidae</taxon>
        <taxon>Pleosporales</taxon>
        <taxon>Pleosporineae</taxon>
        <taxon>Phaeosphaeriaceae</taxon>
        <taxon>Parastagonospora</taxon>
    </lineage>
</organism>
<dbReference type="EMBL" id="CH445329">
    <property type="protein sequence ID" value="EAT88670.1"/>
    <property type="molecule type" value="Genomic_DNA"/>
</dbReference>
<name>Q0UXP9_PHANO</name>
<dbReference type="KEGG" id="pno:SNOG_03465"/>
<dbReference type="InParanoid" id="Q0UXP9"/>
<dbReference type="AlphaFoldDB" id="Q0UXP9"/>
<accession>Q0UXP9</accession>
<dbReference type="RefSeq" id="XP_001794028.1">
    <property type="nucleotide sequence ID" value="XM_001793976.1"/>
</dbReference>
<dbReference type="GeneID" id="5970891"/>
<proteinExistence type="predicted"/>
<evidence type="ECO:0000313" key="2">
    <source>
        <dbReference type="Proteomes" id="UP000001055"/>
    </source>
</evidence>
<evidence type="ECO:0000313" key="1">
    <source>
        <dbReference type="EMBL" id="EAT88670.1"/>
    </source>
</evidence>
<protein>
    <submittedName>
        <fullName evidence="1">Uncharacterized protein</fullName>
    </submittedName>
</protein>
<gene>
    <name evidence="1" type="ORF">SNOG_03465</name>
</gene>